<feature type="region of interest" description="Disordered" evidence="1">
    <location>
        <begin position="294"/>
        <end position="585"/>
    </location>
</feature>
<dbReference type="Proteomes" id="UP000662857">
    <property type="component" value="Chromosome"/>
</dbReference>
<sequence>MALVRVYCGLAAAYPPRRLAVGSSSLTATIVDDAGRTLDVCDIGDDPYGYAYLSASLAERATGPYSVAIAADSDRPLVTRLLVAAGWALAIADDASTDDFAGRFGDPYGLGQDHGPSQRRALGLARALQAGVLSANLLPVADELGEVKPVLAAHSAVATGRHAATVALREVLRELYPAALRAYPDPADPVALSVLEAFPEPGMLGPGSARSVDTTTIVDSVTSQLSRSGGADAGTVNEAITALRAAIAETPRRGGIARTLTATVAETVQQAVAAVRACDAAGTTLVNALASRAESLTASDTRGDIDARAPRSPGASVAQAFLGARRSGGVPEQRGGGWSPEQTSEPAAPPLPARAPASGAPVAADAGYPGRGPGHAASAPPALTGYSPFGATASDPPAIEPQAHNRPVSPPPPPPPGITPIREPELTTRTGRRAAEAAAEGESEPQRVPNPRPALDRTPSRGSRSEWPTNPPNDDWATATPYGRAEESGGGYGGYRSDGYGDRWRSQEPEPAPSWAPDPNGLGDPLRGEQPPPEQPMLRLVEPTLPEELREDLGYPSARESEPGSPPLRLVEPGGVNGAPRSVPPVAADAEDADLLIFAQTRSAWFDQDPAASWTSAMDLGWQAAEQAAAQPTVGERTDAGLPRRVPQTNLVPGAPPLREERPLQVVRDPKTIAAHTSGYFSGWRKGQEIGGFPLGNRPARRAAGAWEFHRDEDRLSG</sequence>
<dbReference type="AlphaFoldDB" id="A0A895YIX2"/>
<gene>
    <name evidence="2" type="ORF">JQS43_03745</name>
</gene>
<feature type="region of interest" description="Disordered" evidence="1">
    <location>
        <begin position="627"/>
        <end position="662"/>
    </location>
</feature>
<protein>
    <submittedName>
        <fullName evidence="2">Transposase</fullName>
    </submittedName>
</protein>
<feature type="compositionally biased region" description="Basic and acidic residues" evidence="1">
    <location>
        <begin position="499"/>
        <end position="508"/>
    </location>
</feature>
<organism evidence="2 3">
    <name type="scientific">Natronosporangium hydrolyticum</name>
    <dbReference type="NCBI Taxonomy" id="2811111"/>
    <lineage>
        <taxon>Bacteria</taxon>
        <taxon>Bacillati</taxon>
        <taxon>Actinomycetota</taxon>
        <taxon>Actinomycetes</taxon>
        <taxon>Micromonosporales</taxon>
        <taxon>Micromonosporaceae</taxon>
        <taxon>Natronosporangium</taxon>
    </lineage>
</organism>
<evidence type="ECO:0000313" key="3">
    <source>
        <dbReference type="Proteomes" id="UP000662857"/>
    </source>
</evidence>
<name>A0A895YIX2_9ACTN</name>
<reference evidence="2" key="1">
    <citation type="submission" date="2021-02" db="EMBL/GenBank/DDBJ databases">
        <title>Natrosporangium hydrolyticum gen. nov., sp. nov, a haloalkaliphilic actinobacterium from a soda solonchak soil.</title>
        <authorList>
            <person name="Sorokin D.Y."/>
            <person name="Khijniak T.V."/>
            <person name="Zakharycheva A.P."/>
            <person name="Boueva O.V."/>
            <person name="Ariskina E.V."/>
            <person name="Hahnke R.L."/>
            <person name="Bunk B."/>
            <person name="Sproer C."/>
            <person name="Schumann P."/>
            <person name="Evtushenko L.I."/>
            <person name="Kublanov I.V."/>
        </authorList>
    </citation>
    <scope>NUCLEOTIDE SEQUENCE</scope>
    <source>
        <strain evidence="2">DSM 106523</strain>
    </source>
</reference>
<feature type="compositionally biased region" description="Low complexity" evidence="1">
    <location>
        <begin position="354"/>
        <end position="366"/>
    </location>
</feature>
<dbReference type="EMBL" id="CP070499">
    <property type="protein sequence ID" value="QSB15479.1"/>
    <property type="molecule type" value="Genomic_DNA"/>
</dbReference>
<proteinExistence type="predicted"/>
<keyword evidence="3" id="KW-1185">Reference proteome</keyword>
<dbReference type="KEGG" id="nhy:JQS43_03745"/>
<evidence type="ECO:0000313" key="2">
    <source>
        <dbReference type="EMBL" id="QSB15479.1"/>
    </source>
</evidence>
<evidence type="ECO:0000256" key="1">
    <source>
        <dbReference type="SAM" id="MobiDB-lite"/>
    </source>
</evidence>
<dbReference type="RefSeq" id="WP_239677660.1">
    <property type="nucleotide sequence ID" value="NZ_CP070499.1"/>
</dbReference>
<accession>A0A895YIX2</accession>
<feature type="compositionally biased region" description="Pro residues" evidence="1">
    <location>
        <begin position="408"/>
        <end position="418"/>
    </location>
</feature>